<evidence type="ECO:0000256" key="3">
    <source>
        <dbReference type="ARBA" id="ARBA00022722"/>
    </source>
</evidence>
<keyword evidence="6 9" id="KW-0378">Hydrolase</keyword>
<dbReference type="AlphaFoldDB" id="A0A2R3SZR6"/>
<dbReference type="EC" id="3.1.-.-" evidence="9"/>
<gene>
    <name evidence="9 10" type="primary">cas2</name>
</gene>
<comment type="similarity">
    <text evidence="2 9">Belongs to the CRISPR-associated endoribonuclease Cas2 protein family.</text>
</comment>
<dbReference type="Pfam" id="PF09827">
    <property type="entry name" value="CRISPR_Cas2"/>
    <property type="match status" value="1"/>
</dbReference>
<evidence type="ECO:0000313" key="10">
    <source>
        <dbReference type="EMBL" id="AVP80778.1"/>
    </source>
</evidence>
<dbReference type="GO" id="GO:0046872">
    <property type="term" value="F:metal ion binding"/>
    <property type="evidence" value="ECO:0007669"/>
    <property type="project" value="UniProtKB-UniRule"/>
</dbReference>
<evidence type="ECO:0000256" key="9">
    <source>
        <dbReference type="HAMAP-Rule" id="MF_01471"/>
    </source>
</evidence>
<organism evidence="10">
    <name type="scientific">Staphylococcus epidermidis</name>
    <dbReference type="NCBI Taxonomy" id="1282"/>
    <lineage>
        <taxon>Bacteria</taxon>
        <taxon>Bacillati</taxon>
        <taxon>Bacillota</taxon>
        <taxon>Bacilli</taxon>
        <taxon>Bacillales</taxon>
        <taxon>Staphylococcaceae</taxon>
        <taxon>Staphylococcus</taxon>
    </lineage>
</organism>
<evidence type="ECO:0000256" key="6">
    <source>
        <dbReference type="ARBA" id="ARBA00022801"/>
    </source>
</evidence>
<keyword evidence="5 9" id="KW-0255">Endonuclease</keyword>
<reference evidence="10" key="1">
    <citation type="journal article" date="2018" name="Infect. Genet. Evol.">
        <title>First description of novel arginine catabolic mobile elements (ACMEs) types IV and V harboring a kdp operon in Staphylococcus epidermidis characterized by whole genome sequencing.</title>
        <authorList>
            <person name="O'Connor A.M."/>
            <person name="McManus B.A."/>
            <person name="Coleman D.C."/>
        </authorList>
    </citation>
    <scope>NUCLEOTIDE SEQUENCE</scope>
    <source>
        <strain evidence="10">PS19PH</strain>
    </source>
</reference>
<dbReference type="EMBL" id="MG787423">
    <property type="protein sequence ID" value="AVP80778.1"/>
    <property type="molecule type" value="Genomic_DNA"/>
</dbReference>
<comment type="subunit">
    <text evidence="9">Homodimer, forms a heterotetramer with a Cas1 homodimer.</text>
</comment>
<dbReference type="InterPro" id="IPR019199">
    <property type="entry name" value="Virulence_VapD/CRISPR_Cas2"/>
</dbReference>
<dbReference type="GO" id="GO:0004521">
    <property type="term" value="F:RNA endonuclease activity"/>
    <property type="evidence" value="ECO:0007669"/>
    <property type="project" value="InterPro"/>
</dbReference>
<dbReference type="CDD" id="cd09638">
    <property type="entry name" value="Cas2_I_II_III"/>
    <property type="match status" value="1"/>
</dbReference>
<dbReference type="InterPro" id="IPR021127">
    <property type="entry name" value="CRISPR_associated_Cas2"/>
</dbReference>
<dbReference type="GO" id="GO:0051607">
    <property type="term" value="P:defense response to virus"/>
    <property type="evidence" value="ECO:0007669"/>
    <property type="project" value="UniProtKB-UniRule"/>
</dbReference>
<evidence type="ECO:0000256" key="5">
    <source>
        <dbReference type="ARBA" id="ARBA00022759"/>
    </source>
</evidence>
<comment type="cofactor">
    <cofactor evidence="1 9">
        <name>Mg(2+)</name>
        <dbReference type="ChEBI" id="CHEBI:18420"/>
    </cofactor>
</comment>
<comment type="function">
    <text evidence="9">CRISPR (clustered regularly interspaced short palindromic repeat), is an adaptive immune system that provides protection against mobile genetic elements (viruses, transposable elements and conjugative plasmids). CRISPR clusters contain sequences complementary to antecedent mobile elements and target invading nucleic acids. CRISPR clusters are transcribed and processed into CRISPR RNA (crRNA). Functions as a ssRNA-specific endoribonuclease. Involved in the integration of spacer DNA into the CRISPR cassette.</text>
</comment>
<dbReference type="HAMAP" id="MF_01471">
    <property type="entry name" value="Cas2"/>
    <property type="match status" value="1"/>
</dbReference>
<keyword evidence="4 9" id="KW-0479">Metal-binding</keyword>
<dbReference type="GO" id="GO:0043571">
    <property type="term" value="P:maintenance of CRISPR repeat elements"/>
    <property type="evidence" value="ECO:0007669"/>
    <property type="project" value="UniProtKB-UniRule"/>
</dbReference>
<dbReference type="RefSeq" id="WP_002469399.1">
    <property type="nucleotide sequence ID" value="NZ_CAJUVX010000020.1"/>
</dbReference>
<dbReference type="GO" id="GO:0016787">
    <property type="term" value="F:hydrolase activity"/>
    <property type="evidence" value="ECO:0007669"/>
    <property type="project" value="UniProtKB-KW"/>
</dbReference>
<evidence type="ECO:0000256" key="4">
    <source>
        <dbReference type="ARBA" id="ARBA00022723"/>
    </source>
</evidence>
<dbReference type="SUPFAM" id="SSF143430">
    <property type="entry name" value="TTP0101/SSO1404-like"/>
    <property type="match status" value="1"/>
</dbReference>
<keyword evidence="8 9" id="KW-0051">Antiviral defense</keyword>
<keyword evidence="3 9" id="KW-0540">Nuclease</keyword>
<evidence type="ECO:0000256" key="7">
    <source>
        <dbReference type="ARBA" id="ARBA00022842"/>
    </source>
</evidence>
<evidence type="ECO:0000256" key="1">
    <source>
        <dbReference type="ARBA" id="ARBA00001946"/>
    </source>
</evidence>
<evidence type="ECO:0000256" key="2">
    <source>
        <dbReference type="ARBA" id="ARBA00009959"/>
    </source>
</evidence>
<name>A0A2R3SZR6_STAEP</name>
<keyword evidence="7 9" id="KW-0460">Magnesium</keyword>
<sequence>MYLLVSFDLPRDTKLERRIASKYRLRLIELGFSMKQFSLYERYVSNVQKKDKILEILKQEIPDTGSITLYILPDEVNSNQITILGKEVKLAVNKEPKLIFI</sequence>
<protein>
    <recommendedName>
        <fullName evidence="9">CRISPR-associated endoribonuclease Cas2</fullName>
        <ecNumber evidence="9">3.1.-.-</ecNumber>
    </recommendedName>
</protein>
<proteinExistence type="inferred from homology"/>
<feature type="binding site" evidence="9">
    <location>
        <position position="8"/>
    </location>
    <ligand>
        <name>Mg(2+)</name>
        <dbReference type="ChEBI" id="CHEBI:18420"/>
        <note>catalytic</note>
    </ligand>
</feature>
<dbReference type="SMR" id="A0A2R3SZR6"/>
<dbReference type="NCBIfam" id="TIGR01573">
    <property type="entry name" value="cas2"/>
    <property type="match status" value="1"/>
</dbReference>
<accession>A0A2R3SZR6</accession>
<evidence type="ECO:0000256" key="8">
    <source>
        <dbReference type="ARBA" id="ARBA00023118"/>
    </source>
</evidence>